<sequence length="835" mass="96123">MHSLTDRSVPVGLVLRKWTKEYGKVYGIQEGLRKTLVISDVNMIRELFMQKFEYFYGRKNTVLVGDVENDPRVHLFEAQGVRWKRLRSISSPAFSTGSLKKIRPTLEDSVFALIKLFDDKADKQAFDVLPFYKEFTMDVIYRVALGQEGPKMFTDEKMTRVDKIFQRSFRQPLFYVASAVPSLALTTRKLFLLTSKLRKSTAPAIFEQIYKTIDERIEERKTKANSNEKEKATDFIDLFLDARAEQEFDNQSEFSRTGVQIEKQLTRDEIAAQCFVFLLAGFDTTANSLAYVTHLLAKNPEIQRHLQEEIDSCCDETISYESIAKMKYLDCVMKEGLRMYPVANFTNSRRCMKSTTIGGIEIEEGTFVMADTFSLHYDPEIWGEDAEEFRPERWIDAERAVASWLAFGLGPRQCIAMRFAQMEEKLVLAHLLKRFDIIVTDRTEKELTLIGSMTTAPNYYQWQKDYWKRRGIPGPTGIIFIGNMHSLTDTSEPIAVVLKRWTKQFGDVYGIQEGIRKTLVTSDINMVRELFMKKFEYFHARKSSVLVGDVENDARVHLFESQGARWKRLRAISSPAFSSGSLKKAKDISREEESQGTTDFIDLFLDARAEHEFDNHSDFSKSGIHVKKQLTREEIAAQCFVFLLAGYDTTANSLAYVTFLLAKHPESQRRLQEEIDQYSGDETITYELLASMKYLDFVMKEALRMYPVASFANSRQCMKSTTLGDININKGTFVMIDTLTLHYDPEIWGEDANEFRPERWQELERPVASWIPFGLGPRQCIGMRLAQLEEKLVLAHILKRYDIIATEDTEKELVLLGSMTVAPKSVTVKLAARKQ</sequence>
<dbReference type="AlphaFoldDB" id="A0AA36DN92"/>
<proteinExistence type="inferred from homology"/>
<dbReference type="EMBL" id="CATQJL010000001">
    <property type="protein sequence ID" value="CAJ0590341.1"/>
    <property type="molecule type" value="Genomic_DNA"/>
</dbReference>
<dbReference type="PRINTS" id="PR00463">
    <property type="entry name" value="EP450I"/>
</dbReference>
<evidence type="ECO:0000256" key="1">
    <source>
        <dbReference type="ARBA" id="ARBA00001971"/>
    </source>
</evidence>
<keyword evidence="7" id="KW-0503">Monooxygenase</keyword>
<evidence type="ECO:0000256" key="6">
    <source>
        <dbReference type="ARBA" id="ARBA00023004"/>
    </source>
</evidence>
<dbReference type="Pfam" id="PF00067">
    <property type="entry name" value="p450"/>
    <property type="match status" value="3"/>
</dbReference>
<dbReference type="InterPro" id="IPR050476">
    <property type="entry name" value="Insect_CytP450_Detox"/>
</dbReference>
<evidence type="ECO:0000256" key="4">
    <source>
        <dbReference type="ARBA" id="ARBA00022723"/>
    </source>
</evidence>
<name>A0AA36DN92_CYLNA</name>
<evidence type="ECO:0000256" key="5">
    <source>
        <dbReference type="ARBA" id="ARBA00023002"/>
    </source>
</evidence>
<dbReference type="SUPFAM" id="SSF48264">
    <property type="entry name" value="Cytochrome P450"/>
    <property type="match status" value="2"/>
</dbReference>
<protein>
    <recommendedName>
        <fullName evidence="11">Cytochrome P450</fullName>
    </recommendedName>
</protein>
<dbReference type="InterPro" id="IPR036396">
    <property type="entry name" value="Cyt_P450_sf"/>
</dbReference>
<evidence type="ECO:0000313" key="10">
    <source>
        <dbReference type="Proteomes" id="UP001176961"/>
    </source>
</evidence>
<evidence type="ECO:0008006" key="11">
    <source>
        <dbReference type="Google" id="ProtNLM"/>
    </source>
</evidence>
<keyword evidence="4 8" id="KW-0479">Metal-binding</keyword>
<keyword evidence="5" id="KW-0560">Oxidoreductase</keyword>
<evidence type="ECO:0000256" key="8">
    <source>
        <dbReference type="PIRSR" id="PIRSR602401-1"/>
    </source>
</evidence>
<accession>A0AA36DN92</accession>
<feature type="binding site" description="axial binding residue" evidence="8">
    <location>
        <position position="414"/>
    </location>
    <ligand>
        <name>heme</name>
        <dbReference type="ChEBI" id="CHEBI:30413"/>
    </ligand>
    <ligandPart>
        <name>Fe</name>
        <dbReference type="ChEBI" id="CHEBI:18248"/>
    </ligandPart>
</feature>
<keyword evidence="10" id="KW-1185">Reference proteome</keyword>
<evidence type="ECO:0000256" key="3">
    <source>
        <dbReference type="ARBA" id="ARBA00022617"/>
    </source>
</evidence>
<dbReference type="CDD" id="cd11055">
    <property type="entry name" value="CYP3A-like"/>
    <property type="match status" value="1"/>
</dbReference>
<dbReference type="PANTHER" id="PTHR24292:SF102">
    <property type="entry name" value="CYTOCHROME P450 FAMILY-RELATED"/>
    <property type="match status" value="1"/>
</dbReference>
<dbReference type="GO" id="GO:0004497">
    <property type="term" value="F:monooxygenase activity"/>
    <property type="evidence" value="ECO:0007669"/>
    <property type="project" value="UniProtKB-KW"/>
</dbReference>
<dbReference type="InterPro" id="IPR001128">
    <property type="entry name" value="Cyt_P450"/>
</dbReference>
<dbReference type="Proteomes" id="UP001176961">
    <property type="component" value="Unassembled WGS sequence"/>
</dbReference>
<dbReference type="InterPro" id="IPR002401">
    <property type="entry name" value="Cyt_P450_E_grp-I"/>
</dbReference>
<dbReference type="InterPro" id="IPR017972">
    <property type="entry name" value="Cyt_P450_CS"/>
</dbReference>
<gene>
    <name evidence="9" type="ORF">CYNAS_LOCUS2324</name>
</gene>
<comment type="similarity">
    <text evidence="2">Belongs to the cytochrome P450 family.</text>
</comment>
<evidence type="ECO:0000256" key="7">
    <source>
        <dbReference type="ARBA" id="ARBA00023033"/>
    </source>
</evidence>
<keyword evidence="6 8" id="KW-0408">Iron</keyword>
<keyword evidence="3 8" id="KW-0349">Heme</keyword>
<dbReference type="GO" id="GO:0005506">
    <property type="term" value="F:iron ion binding"/>
    <property type="evidence" value="ECO:0007669"/>
    <property type="project" value="InterPro"/>
</dbReference>
<comment type="caution">
    <text evidence="9">The sequence shown here is derived from an EMBL/GenBank/DDBJ whole genome shotgun (WGS) entry which is preliminary data.</text>
</comment>
<reference evidence="9" key="1">
    <citation type="submission" date="2023-07" db="EMBL/GenBank/DDBJ databases">
        <authorList>
            <consortium name="CYATHOMIX"/>
        </authorList>
    </citation>
    <scope>NUCLEOTIDE SEQUENCE</scope>
    <source>
        <strain evidence="9">N/A</strain>
    </source>
</reference>
<evidence type="ECO:0000313" key="9">
    <source>
        <dbReference type="EMBL" id="CAJ0590341.1"/>
    </source>
</evidence>
<dbReference type="PANTHER" id="PTHR24292">
    <property type="entry name" value="CYTOCHROME P450"/>
    <property type="match status" value="1"/>
</dbReference>
<organism evidence="9 10">
    <name type="scientific">Cylicocyclus nassatus</name>
    <name type="common">Nematode worm</name>
    <dbReference type="NCBI Taxonomy" id="53992"/>
    <lineage>
        <taxon>Eukaryota</taxon>
        <taxon>Metazoa</taxon>
        <taxon>Ecdysozoa</taxon>
        <taxon>Nematoda</taxon>
        <taxon>Chromadorea</taxon>
        <taxon>Rhabditida</taxon>
        <taxon>Rhabditina</taxon>
        <taxon>Rhabditomorpha</taxon>
        <taxon>Strongyloidea</taxon>
        <taxon>Strongylidae</taxon>
        <taxon>Cylicocyclus</taxon>
    </lineage>
</organism>
<evidence type="ECO:0000256" key="2">
    <source>
        <dbReference type="ARBA" id="ARBA00010617"/>
    </source>
</evidence>
<dbReference type="PROSITE" id="PS00086">
    <property type="entry name" value="CYTOCHROME_P450"/>
    <property type="match status" value="2"/>
</dbReference>
<dbReference type="Gene3D" id="1.10.630.10">
    <property type="entry name" value="Cytochrome P450"/>
    <property type="match status" value="3"/>
</dbReference>
<dbReference type="GO" id="GO:0016705">
    <property type="term" value="F:oxidoreductase activity, acting on paired donors, with incorporation or reduction of molecular oxygen"/>
    <property type="evidence" value="ECO:0007669"/>
    <property type="project" value="InterPro"/>
</dbReference>
<dbReference type="GO" id="GO:0020037">
    <property type="term" value="F:heme binding"/>
    <property type="evidence" value="ECO:0007669"/>
    <property type="project" value="InterPro"/>
</dbReference>
<dbReference type="PRINTS" id="PR00385">
    <property type="entry name" value="P450"/>
</dbReference>
<dbReference type="FunFam" id="1.10.630.10:FF:000182">
    <property type="entry name" value="Cytochrome P450 3A4"/>
    <property type="match status" value="1"/>
</dbReference>
<comment type="cofactor">
    <cofactor evidence="1 8">
        <name>heme</name>
        <dbReference type="ChEBI" id="CHEBI:30413"/>
    </cofactor>
</comment>